<sequence length="199" mass="21583">MKNRKLLTRLVSILMLILIISINSPVNAEVLKPAEGGTPALEEENQYDGIAVRTAQGKNLKIPGGKGTLTSNAWRSTRESSVGNTYQWDYQVSAVYSGNKKVESIKTSWYGKASLRNSASINLGLSNSGATVGASSSWKNTTTPVKYWENTNGSKSSDYRSNLIVSPSKDYRSNTISLMNTARVKLKGDPKPYVVSSGV</sequence>
<evidence type="ECO:0000313" key="2">
    <source>
        <dbReference type="EMBL" id="EKU93099.1"/>
    </source>
</evidence>
<dbReference type="RefSeq" id="WP_003778694.1">
    <property type="nucleotide sequence ID" value="NZ_JH992961.1"/>
</dbReference>
<gene>
    <name evidence="2" type="ORF">HMPREF9698_01176</name>
</gene>
<keyword evidence="1" id="KW-0732">Signal</keyword>
<protein>
    <recommendedName>
        <fullName evidence="4">WxL domain-containing protein</fullName>
    </recommendedName>
</protein>
<keyword evidence="3" id="KW-1185">Reference proteome</keyword>
<dbReference type="HOGENOM" id="CLU_1369714_0_0_9"/>
<dbReference type="eggNOG" id="ENOG5031NY8">
    <property type="taxonomic scope" value="Bacteria"/>
</dbReference>
<evidence type="ECO:0000256" key="1">
    <source>
        <dbReference type="SAM" id="SignalP"/>
    </source>
</evidence>
<dbReference type="STRING" id="883081.HMPREF9698_01176"/>
<name>K9E7D4_9LACT</name>
<organism evidence="2 3">
    <name type="scientific">Alloiococcus otitis ATCC 51267</name>
    <dbReference type="NCBI Taxonomy" id="883081"/>
    <lineage>
        <taxon>Bacteria</taxon>
        <taxon>Bacillati</taxon>
        <taxon>Bacillota</taxon>
        <taxon>Bacilli</taxon>
        <taxon>Lactobacillales</taxon>
        <taxon>Carnobacteriaceae</taxon>
        <taxon>Alloiococcus</taxon>
    </lineage>
</organism>
<evidence type="ECO:0000313" key="3">
    <source>
        <dbReference type="Proteomes" id="UP000009875"/>
    </source>
</evidence>
<comment type="caution">
    <text evidence="2">The sequence shown here is derived from an EMBL/GenBank/DDBJ whole genome shotgun (WGS) entry which is preliminary data.</text>
</comment>
<dbReference type="Proteomes" id="UP000009875">
    <property type="component" value="Unassembled WGS sequence"/>
</dbReference>
<dbReference type="PATRIC" id="fig|883081.3.peg.1353"/>
<dbReference type="AlphaFoldDB" id="K9E7D4"/>
<dbReference type="OrthoDB" id="2870732at2"/>
<reference evidence="2 3" key="1">
    <citation type="submission" date="2012-09" db="EMBL/GenBank/DDBJ databases">
        <title>The Genome Sequence of Alloiococcus otitis ATCC 51267.</title>
        <authorList>
            <consortium name="The Broad Institute Genome Sequencing Platform"/>
            <person name="Earl A."/>
            <person name="Ward D."/>
            <person name="Feldgarden M."/>
            <person name="Gevers D."/>
            <person name="Huys G."/>
            <person name="Walker B."/>
            <person name="Young S.K."/>
            <person name="Zeng Q."/>
            <person name="Gargeya S."/>
            <person name="Fitzgerald M."/>
            <person name="Haas B."/>
            <person name="Abouelleil A."/>
            <person name="Alvarado L."/>
            <person name="Arachchi H.M."/>
            <person name="Berlin A.M."/>
            <person name="Chapman S.B."/>
            <person name="Goldberg J."/>
            <person name="Griggs A."/>
            <person name="Gujja S."/>
            <person name="Hansen M."/>
            <person name="Howarth C."/>
            <person name="Imamovic A."/>
            <person name="Larimer J."/>
            <person name="McCowen C."/>
            <person name="Montmayeur A."/>
            <person name="Murphy C."/>
            <person name="Neiman D."/>
            <person name="Pearson M."/>
            <person name="Priest M."/>
            <person name="Roberts A."/>
            <person name="Saif S."/>
            <person name="Shea T."/>
            <person name="Sisk P."/>
            <person name="Sykes S."/>
            <person name="Wortman J."/>
            <person name="Nusbaum C."/>
            <person name="Birren B."/>
        </authorList>
    </citation>
    <scope>NUCLEOTIDE SEQUENCE [LARGE SCALE GENOMIC DNA]</scope>
    <source>
        <strain evidence="2 3">ATCC 51267</strain>
    </source>
</reference>
<dbReference type="EMBL" id="AGXA01000025">
    <property type="protein sequence ID" value="EKU93099.1"/>
    <property type="molecule type" value="Genomic_DNA"/>
</dbReference>
<proteinExistence type="predicted"/>
<feature type="signal peptide" evidence="1">
    <location>
        <begin position="1"/>
        <end position="28"/>
    </location>
</feature>
<evidence type="ECO:0008006" key="4">
    <source>
        <dbReference type="Google" id="ProtNLM"/>
    </source>
</evidence>
<accession>K9E7D4</accession>
<feature type="chain" id="PRO_5003928855" description="WxL domain-containing protein" evidence="1">
    <location>
        <begin position="29"/>
        <end position="199"/>
    </location>
</feature>